<feature type="non-terminal residue" evidence="2">
    <location>
        <position position="1"/>
    </location>
</feature>
<name>A0A813BMF2_9DINO</name>
<feature type="region of interest" description="Disordered" evidence="1">
    <location>
        <begin position="1"/>
        <end position="29"/>
    </location>
</feature>
<feature type="compositionally biased region" description="Basic and acidic residues" evidence="1">
    <location>
        <begin position="96"/>
        <end position="107"/>
    </location>
</feature>
<organism evidence="2 3">
    <name type="scientific">Symbiodinium necroappetens</name>
    <dbReference type="NCBI Taxonomy" id="1628268"/>
    <lineage>
        <taxon>Eukaryota</taxon>
        <taxon>Sar</taxon>
        <taxon>Alveolata</taxon>
        <taxon>Dinophyceae</taxon>
        <taxon>Suessiales</taxon>
        <taxon>Symbiodiniaceae</taxon>
        <taxon>Symbiodinium</taxon>
    </lineage>
</organism>
<dbReference type="AlphaFoldDB" id="A0A813BMF2"/>
<evidence type="ECO:0000313" key="2">
    <source>
        <dbReference type="EMBL" id="CAE7910805.1"/>
    </source>
</evidence>
<comment type="caution">
    <text evidence="2">The sequence shown here is derived from an EMBL/GenBank/DDBJ whole genome shotgun (WGS) entry which is preliminary data.</text>
</comment>
<dbReference type="EMBL" id="CAJNJA010073800">
    <property type="protein sequence ID" value="CAE7910805.1"/>
    <property type="molecule type" value="Genomic_DNA"/>
</dbReference>
<feature type="compositionally biased region" description="Basic and acidic residues" evidence="1">
    <location>
        <begin position="70"/>
        <end position="79"/>
    </location>
</feature>
<reference evidence="2" key="1">
    <citation type="submission" date="2021-02" db="EMBL/GenBank/DDBJ databases">
        <authorList>
            <person name="Dougan E. K."/>
            <person name="Rhodes N."/>
            <person name="Thang M."/>
            <person name="Chan C."/>
        </authorList>
    </citation>
    <scope>NUCLEOTIDE SEQUENCE</scope>
</reference>
<keyword evidence="3" id="KW-1185">Reference proteome</keyword>
<feature type="region of interest" description="Disordered" evidence="1">
    <location>
        <begin position="65"/>
        <end position="107"/>
    </location>
</feature>
<dbReference type="Proteomes" id="UP000601435">
    <property type="component" value="Unassembled WGS sequence"/>
</dbReference>
<evidence type="ECO:0000256" key="1">
    <source>
        <dbReference type="SAM" id="MobiDB-lite"/>
    </source>
</evidence>
<evidence type="ECO:0000313" key="3">
    <source>
        <dbReference type="Proteomes" id="UP000601435"/>
    </source>
</evidence>
<sequence>VLRRVLRRAGGVDVAGEREHDTDGHRGSSLAIRAQDQQVQGADGHAHPEALCAAAGLGRHRCRPAPLRAEGAKGPRREPGPAGGRGGAGVAVHDAPCARRVEEAPPL</sequence>
<gene>
    <name evidence="2" type="ORF">SNEC2469_LOCUS31006</name>
</gene>
<accession>A0A813BMF2</accession>
<proteinExistence type="predicted"/>
<protein>
    <submittedName>
        <fullName evidence="2">Uncharacterized protein</fullName>
    </submittedName>
</protein>
<feature type="compositionally biased region" description="Basic and acidic residues" evidence="1">
    <location>
        <begin position="15"/>
        <end position="26"/>
    </location>
</feature>